<dbReference type="GO" id="GO:0016491">
    <property type="term" value="F:oxidoreductase activity"/>
    <property type="evidence" value="ECO:0007669"/>
    <property type="project" value="UniProtKB-KW"/>
</dbReference>
<evidence type="ECO:0000256" key="3">
    <source>
        <dbReference type="RuleBase" id="RU000363"/>
    </source>
</evidence>
<evidence type="ECO:0000313" key="4">
    <source>
        <dbReference type="EMBL" id="KZP01302.1"/>
    </source>
</evidence>
<protein>
    <submittedName>
        <fullName evidence="4">NAD(P)-binding protein</fullName>
    </submittedName>
</protein>
<sequence length="281" mass="30215">MAPKVWLITGASSGFGRIMSELVLAAGDICVATSIDPPALADLFPKYGKERLRLVNTDVTQLDEVQLAFNIAEQAFGGVDFVYSNAGITATCEVESTPDNVAKDLFDVNFWGAANVMREAVRFFREVNGPERGGKLLQMTSGAGIAGWPGLGYYVATKHAVEGLTKTLVQELNPEWNIQVMMIEPGFMRTPILNLTKDNMLDPLPAYAGGAGVQTRLALQSGQLGGDPNKAMALLHKVAQMDKIPLHLPLGSDAIDFFRAAGAELTKAADEWESQAKETDA</sequence>
<organism evidence="4 5">
    <name type="scientific">Calocera viscosa (strain TUFC12733)</name>
    <dbReference type="NCBI Taxonomy" id="1330018"/>
    <lineage>
        <taxon>Eukaryota</taxon>
        <taxon>Fungi</taxon>
        <taxon>Dikarya</taxon>
        <taxon>Basidiomycota</taxon>
        <taxon>Agaricomycotina</taxon>
        <taxon>Dacrymycetes</taxon>
        <taxon>Dacrymycetales</taxon>
        <taxon>Dacrymycetaceae</taxon>
        <taxon>Calocera</taxon>
    </lineage>
</organism>
<dbReference type="Gene3D" id="3.40.50.720">
    <property type="entry name" value="NAD(P)-binding Rossmann-like Domain"/>
    <property type="match status" value="1"/>
</dbReference>
<evidence type="ECO:0000256" key="2">
    <source>
        <dbReference type="ARBA" id="ARBA00023002"/>
    </source>
</evidence>
<accession>A0A167RUQ7</accession>
<dbReference type="PANTHER" id="PTHR43976:SF16">
    <property type="entry name" value="SHORT-CHAIN DEHYDROGENASE_REDUCTASE FAMILY PROTEIN"/>
    <property type="match status" value="1"/>
</dbReference>
<dbReference type="OrthoDB" id="1274115at2759"/>
<gene>
    <name evidence="4" type="ORF">CALVIDRAFT_594790</name>
</gene>
<evidence type="ECO:0000313" key="5">
    <source>
        <dbReference type="Proteomes" id="UP000076738"/>
    </source>
</evidence>
<dbReference type="SUPFAM" id="SSF51735">
    <property type="entry name" value="NAD(P)-binding Rossmann-fold domains"/>
    <property type="match status" value="1"/>
</dbReference>
<dbReference type="InterPro" id="IPR036291">
    <property type="entry name" value="NAD(P)-bd_dom_sf"/>
</dbReference>
<keyword evidence="2" id="KW-0560">Oxidoreductase</keyword>
<dbReference type="PRINTS" id="PR00080">
    <property type="entry name" value="SDRFAMILY"/>
</dbReference>
<dbReference type="STRING" id="1330018.A0A167RUQ7"/>
<proteinExistence type="inferred from homology"/>
<reference evidence="4 5" key="1">
    <citation type="journal article" date="2016" name="Mol. Biol. Evol.">
        <title>Comparative Genomics of Early-Diverging Mushroom-Forming Fungi Provides Insights into the Origins of Lignocellulose Decay Capabilities.</title>
        <authorList>
            <person name="Nagy L.G."/>
            <person name="Riley R."/>
            <person name="Tritt A."/>
            <person name="Adam C."/>
            <person name="Daum C."/>
            <person name="Floudas D."/>
            <person name="Sun H."/>
            <person name="Yadav J.S."/>
            <person name="Pangilinan J."/>
            <person name="Larsson K.H."/>
            <person name="Matsuura K."/>
            <person name="Barry K."/>
            <person name="Labutti K."/>
            <person name="Kuo R."/>
            <person name="Ohm R.A."/>
            <person name="Bhattacharya S.S."/>
            <person name="Shirouzu T."/>
            <person name="Yoshinaga Y."/>
            <person name="Martin F.M."/>
            <person name="Grigoriev I.V."/>
            <person name="Hibbett D.S."/>
        </authorList>
    </citation>
    <scope>NUCLEOTIDE SEQUENCE [LARGE SCALE GENOMIC DNA]</scope>
    <source>
        <strain evidence="4 5">TUFC12733</strain>
    </source>
</reference>
<evidence type="ECO:0000256" key="1">
    <source>
        <dbReference type="ARBA" id="ARBA00006484"/>
    </source>
</evidence>
<dbReference type="EMBL" id="KV417267">
    <property type="protein sequence ID" value="KZP01302.1"/>
    <property type="molecule type" value="Genomic_DNA"/>
</dbReference>
<keyword evidence="5" id="KW-1185">Reference proteome</keyword>
<dbReference type="AlphaFoldDB" id="A0A167RUQ7"/>
<dbReference type="PANTHER" id="PTHR43976">
    <property type="entry name" value="SHORT CHAIN DEHYDROGENASE"/>
    <property type="match status" value="1"/>
</dbReference>
<dbReference type="Proteomes" id="UP000076738">
    <property type="component" value="Unassembled WGS sequence"/>
</dbReference>
<dbReference type="Pfam" id="PF00106">
    <property type="entry name" value="adh_short"/>
    <property type="match status" value="1"/>
</dbReference>
<comment type="similarity">
    <text evidence="1 3">Belongs to the short-chain dehydrogenases/reductases (SDR) family.</text>
</comment>
<name>A0A167RUQ7_CALVF</name>
<dbReference type="InterPro" id="IPR002347">
    <property type="entry name" value="SDR_fam"/>
</dbReference>
<dbReference type="PRINTS" id="PR00081">
    <property type="entry name" value="GDHRDH"/>
</dbReference>
<dbReference type="InterPro" id="IPR051911">
    <property type="entry name" value="SDR_oxidoreductase"/>
</dbReference>